<proteinExistence type="predicted"/>
<gene>
    <name evidence="1" type="ORF">FHS25_006274</name>
</gene>
<reference evidence="1 2" key="1">
    <citation type="submission" date="2020-08" db="EMBL/GenBank/DDBJ databases">
        <title>Genomic Encyclopedia of Type Strains, Phase III (KMG-III): the genomes of soil and plant-associated and newly described type strains.</title>
        <authorList>
            <person name="Whitman W."/>
        </authorList>
    </citation>
    <scope>NUCLEOTIDE SEQUENCE [LARGE SCALE GENOMIC DNA]</scope>
    <source>
        <strain evidence="1 2">CECT 8280</strain>
    </source>
</reference>
<comment type="caution">
    <text evidence="1">The sequence shown here is derived from an EMBL/GenBank/DDBJ whole genome shotgun (WGS) entry which is preliminary data.</text>
</comment>
<accession>A0ABR6GHI4</accession>
<evidence type="ECO:0000313" key="1">
    <source>
        <dbReference type="EMBL" id="MBB3165762.1"/>
    </source>
</evidence>
<dbReference type="Proteomes" id="UP000542811">
    <property type="component" value="Unassembled WGS sequence"/>
</dbReference>
<protein>
    <submittedName>
        <fullName evidence="1">Uncharacterized protein</fullName>
    </submittedName>
</protein>
<dbReference type="RefSeq" id="WP_245310471.1">
    <property type="nucleotide sequence ID" value="NZ_JACHXX010000012.1"/>
</dbReference>
<sequence>MDSDAIVSLTGSDFNYHYKELPTRCSDSEIQNYISRTRDLFDPIARAFEDAHNTEWFIRSYLALKYVLGSTVLANSAEYAEERNLQVTLPYLRYYMLLNCSRAFLLTLPCLGWRGEKTIEMTHNNILNLTGDKLKRLGQRHEDTVKPRLLAAKDQRELFSYRFPSTALRIFGDDIVSVDEAIDIARLLTDLAQINLACLESRVERYHPKRRFGLLDVDDMWHTMQYDVVTAPLIDDEDYNRVAYFVRKYTGPTCLGALATDGLVDEFFSAWSPLNDIDDEGAFNADRQCNLLLDIW</sequence>
<dbReference type="EMBL" id="JACHXX010000012">
    <property type="protein sequence ID" value="MBB3165762.1"/>
    <property type="molecule type" value="Genomic_DNA"/>
</dbReference>
<name>A0ABR6GHI4_9HYPH</name>
<organism evidence="1 2">
    <name type="scientific">Rhizobium laguerreae</name>
    <dbReference type="NCBI Taxonomy" id="1076926"/>
    <lineage>
        <taxon>Bacteria</taxon>
        <taxon>Pseudomonadati</taxon>
        <taxon>Pseudomonadota</taxon>
        <taxon>Alphaproteobacteria</taxon>
        <taxon>Hyphomicrobiales</taxon>
        <taxon>Rhizobiaceae</taxon>
        <taxon>Rhizobium/Agrobacterium group</taxon>
        <taxon>Rhizobium</taxon>
    </lineage>
</organism>
<keyword evidence="2" id="KW-1185">Reference proteome</keyword>
<evidence type="ECO:0000313" key="2">
    <source>
        <dbReference type="Proteomes" id="UP000542811"/>
    </source>
</evidence>